<feature type="region of interest" description="Disordered" evidence="2">
    <location>
        <begin position="121"/>
        <end position="140"/>
    </location>
</feature>
<name>A0A8B7NCS9_HYAAZ</name>
<feature type="region of interest" description="Disordered" evidence="2">
    <location>
        <begin position="1361"/>
        <end position="1412"/>
    </location>
</feature>
<gene>
    <name evidence="5" type="primary">LOC108668662</name>
</gene>
<dbReference type="InterPro" id="IPR039874">
    <property type="entry name" value="WAPL"/>
</dbReference>
<feature type="compositionally biased region" description="Low complexity" evidence="2">
    <location>
        <begin position="454"/>
        <end position="463"/>
    </location>
</feature>
<protein>
    <submittedName>
        <fullName evidence="5">Protein wings apart-like</fullName>
    </submittedName>
</protein>
<dbReference type="PROSITE" id="PS51271">
    <property type="entry name" value="WAPL"/>
    <property type="match status" value="1"/>
</dbReference>
<evidence type="ECO:0000256" key="2">
    <source>
        <dbReference type="SAM" id="MobiDB-lite"/>
    </source>
</evidence>
<feature type="region of interest" description="Disordered" evidence="2">
    <location>
        <begin position="428"/>
        <end position="502"/>
    </location>
</feature>
<feature type="region of interest" description="Disordered" evidence="2">
    <location>
        <begin position="685"/>
        <end position="719"/>
    </location>
</feature>
<feature type="compositionally biased region" description="Basic and acidic residues" evidence="2">
    <location>
        <begin position="493"/>
        <end position="502"/>
    </location>
</feature>
<dbReference type="PANTHER" id="PTHR22100">
    <property type="entry name" value="WINGS APART-LIKE PROTEIN HOMOLOG"/>
    <property type="match status" value="1"/>
</dbReference>
<feature type="region of interest" description="Disordered" evidence="2">
    <location>
        <begin position="61"/>
        <end position="90"/>
    </location>
</feature>
<dbReference type="CTD" id="23063"/>
<dbReference type="KEGG" id="hazt:108668662"/>
<dbReference type="Proteomes" id="UP000694843">
    <property type="component" value="Unplaced"/>
</dbReference>
<feature type="compositionally biased region" description="Polar residues" evidence="2">
    <location>
        <begin position="71"/>
        <end position="87"/>
    </location>
</feature>
<dbReference type="InterPro" id="IPR011989">
    <property type="entry name" value="ARM-like"/>
</dbReference>
<evidence type="ECO:0000259" key="3">
    <source>
        <dbReference type="PROSITE" id="PS51271"/>
    </source>
</evidence>
<dbReference type="InterPro" id="IPR016024">
    <property type="entry name" value="ARM-type_fold"/>
</dbReference>
<feature type="compositionally biased region" description="Acidic residues" evidence="2">
    <location>
        <begin position="1387"/>
        <end position="1398"/>
    </location>
</feature>
<feature type="compositionally biased region" description="Low complexity" evidence="2">
    <location>
        <begin position="705"/>
        <end position="719"/>
    </location>
</feature>
<feature type="domain" description="WAPL" evidence="3">
    <location>
        <begin position="771"/>
        <end position="1340"/>
    </location>
</feature>
<dbReference type="RefSeq" id="XP_018011394.1">
    <property type="nucleotide sequence ID" value="XM_018155905.2"/>
</dbReference>
<organism evidence="4 5">
    <name type="scientific">Hyalella azteca</name>
    <name type="common">Amphipod</name>
    <dbReference type="NCBI Taxonomy" id="294128"/>
    <lineage>
        <taxon>Eukaryota</taxon>
        <taxon>Metazoa</taxon>
        <taxon>Ecdysozoa</taxon>
        <taxon>Arthropoda</taxon>
        <taxon>Crustacea</taxon>
        <taxon>Multicrustacea</taxon>
        <taxon>Malacostraca</taxon>
        <taxon>Eumalacostraca</taxon>
        <taxon>Peracarida</taxon>
        <taxon>Amphipoda</taxon>
        <taxon>Senticaudata</taxon>
        <taxon>Talitrida</taxon>
        <taxon>Talitroidea</taxon>
        <taxon>Hyalellidae</taxon>
        <taxon>Hyalella</taxon>
    </lineage>
</organism>
<feature type="region of interest" description="Disordered" evidence="2">
    <location>
        <begin position="747"/>
        <end position="766"/>
    </location>
</feature>
<feature type="region of interest" description="Disordered" evidence="2">
    <location>
        <begin position="897"/>
        <end position="916"/>
    </location>
</feature>
<feature type="compositionally biased region" description="Polar residues" evidence="2">
    <location>
        <begin position="464"/>
        <end position="478"/>
    </location>
</feature>
<dbReference type="OrthoDB" id="78088at2759"/>
<feature type="compositionally biased region" description="Basic and acidic residues" evidence="2">
    <location>
        <begin position="1373"/>
        <end position="1386"/>
    </location>
</feature>
<dbReference type="Pfam" id="PF07814">
    <property type="entry name" value="WAPL"/>
    <property type="match status" value="1"/>
</dbReference>
<evidence type="ECO:0000256" key="1">
    <source>
        <dbReference type="ARBA" id="ARBA00006854"/>
    </source>
</evidence>
<dbReference type="SUPFAM" id="SSF48371">
    <property type="entry name" value="ARM repeat"/>
    <property type="match status" value="1"/>
</dbReference>
<dbReference type="PANTHER" id="PTHR22100:SF13">
    <property type="entry name" value="WINGS APART-LIKE PROTEIN HOMOLOG"/>
    <property type="match status" value="1"/>
</dbReference>
<reference evidence="5" key="1">
    <citation type="submission" date="2025-08" db="UniProtKB">
        <authorList>
            <consortium name="RefSeq"/>
        </authorList>
    </citation>
    <scope>IDENTIFICATION</scope>
    <source>
        <tissue evidence="5">Whole organism</tissue>
    </source>
</reference>
<feature type="region of interest" description="Disordered" evidence="2">
    <location>
        <begin position="244"/>
        <end position="289"/>
    </location>
</feature>
<keyword evidence="4" id="KW-1185">Reference proteome</keyword>
<evidence type="ECO:0000313" key="5">
    <source>
        <dbReference type="RefSeq" id="XP_018011394.1"/>
    </source>
</evidence>
<feature type="region of interest" description="Disordered" evidence="2">
    <location>
        <begin position="1247"/>
        <end position="1270"/>
    </location>
</feature>
<feature type="region of interest" description="Disordered" evidence="2">
    <location>
        <begin position="1"/>
        <end position="23"/>
    </location>
</feature>
<dbReference type="Gene3D" id="1.25.10.10">
    <property type="entry name" value="Leucine-rich Repeat Variant"/>
    <property type="match status" value="1"/>
</dbReference>
<dbReference type="InterPro" id="IPR012502">
    <property type="entry name" value="WAPL_dom"/>
</dbReference>
<accession>A0A8B7NCS9</accession>
<feature type="compositionally biased region" description="Basic and acidic residues" evidence="2">
    <location>
        <begin position="692"/>
        <end position="704"/>
    </location>
</feature>
<sequence length="1412" mass="154399">MAGRFSRTYSRKRPQPAPPISQFDALVKDGSSVASNQPAATKTAGHIGKWGITSFTSLRAINGGNEDSSKKQQLPGSDSPNYLQQNLPEGMPSVLNHCEAGMSHVVKPVITYKRRKFFKSRGATEEVSAAPPVDSGTTLPTTNFVNTSGCQFNKNANSRSQAESTNDFDALLSSSRGVSSSSTHSIDYNRSNSYSATTNAAADLLVQHANVPQARPSTTLENKSGNSGIRLKIFKSRNTKSTWSEGQYSSKVELPSDDSRGTSISSSGASSPESFEVKDEEKDNVRDTFGHITPAPAKVQEMTGKPRFSVLSHIDQPQSSIDSIFPIPKSPARDNSSICLNTLTNSANINISLDSSAEFGEIIDQSTGLPSSLYGTKDSCSDDMASYASSSIENSSNDALSSRKSYSRKLSSSIPSEDETIKKVSMLSDQDDLNSERSSLSDTAVENDHSTNCSSSSSSIISSLERSNNYSRNGTKSYGNKLKPKQNTCSRRRPLENDFPNEKLPLDVRNVSSDRAILKPITEEKYASSNNSVLNDAANVESSINSLPSRVTTKHELFSDDFNEDEIIDRTQLVNSPVLDSAIESNGLFVSNFNDKTPQEVESSIIASNASSNISSYSGSLNSIGKAASMPARVGHLRSTSSGLFKDKDAPSTASEMKLPLSLPKKRSIFKSRVVQEDSCKKRATYNHKWHSSTDEKEVDEILSKKASSSQSSGASTDKSPSLFDDFDFDGSSVSSLRRVQSWSAQPSNSVLPSLDSTSEPGSQVTSVKCHKSAKEYYTVVKNVKKLHQLQESGEFQEFNDDVEYFLDALRSSNSASTRCLAALNLAQKCMVPAFRMHLRAHATVCKFFRALQDAHEHPALSLCSAMVMFALSQDRLNMDLDRDSLELMLNLLDSDGGDERSSSGASGGSANGSSQAVNEAMTKIRDLCEQLQKKGHAKHLDLDNLDTGTLAMETLLSLTSKRAGEWFKEELRELGGVDHLVRTVTSSVRRLVSSKVLLGLNSWDSNMAETFSKIERCLKVLENVTHQNESNQDYLMQYQSGVFSTTLMDLFRLCHEQIPVAAAASAHSEAAVAAANSVAEPICVTVSGQKRHAIATSTPKKRDQVVSALQGISSALITSMKVLVNLTHNSRKLGLGSKTFGSQPATYDITLSCLLQLPQYLAVDTKFEVMVLSCCLLLNLVEHSPENRIALMQASEPAQLKPPQDNEKIFSVPSTRNKHSQQNQGAMKALVQIFFSCEASAKEHEAHTDQIIDRDLDQSQRKKEDSKEDELEETVAKLLQKAGRHMEDTLIAAYTALLTGYCIMDDKDCEAAVRKMLPEGHFRTMVAVLKKFLHFMNLTATTSLLRSLAPTQKVVRYMEKLDPPLKPSTSVAERERLEQEKRDRGEDTDDEDLDCSDDQPPSDSLVDAFGF</sequence>
<feature type="compositionally biased region" description="Basic and acidic residues" evidence="2">
    <location>
        <begin position="1247"/>
        <end position="1267"/>
    </location>
</feature>
<feature type="compositionally biased region" description="Low complexity" evidence="2">
    <location>
        <begin position="261"/>
        <end position="274"/>
    </location>
</feature>
<feature type="compositionally biased region" description="Basic and acidic residues" evidence="2">
    <location>
        <begin position="275"/>
        <end position="289"/>
    </location>
</feature>
<dbReference type="GeneID" id="108668662"/>
<comment type="similarity">
    <text evidence="1">Belongs to the WAPL family.</text>
</comment>
<proteinExistence type="inferred from homology"/>
<dbReference type="InterPro" id="IPR022771">
    <property type="entry name" value="WAPL_C"/>
</dbReference>
<feature type="region of interest" description="Disordered" evidence="2">
    <location>
        <begin position="639"/>
        <end position="658"/>
    </location>
</feature>
<evidence type="ECO:0000313" key="4">
    <source>
        <dbReference type="Proteomes" id="UP000694843"/>
    </source>
</evidence>